<keyword evidence="3" id="KW-0560">Oxidoreductase</keyword>
<dbReference type="GO" id="GO:0000286">
    <property type="term" value="F:alanine dehydrogenase activity"/>
    <property type="evidence" value="ECO:0007669"/>
    <property type="project" value="UniProtKB-EC"/>
</dbReference>
<dbReference type="PROSITE" id="PS00837">
    <property type="entry name" value="ALADH_PNT_2"/>
    <property type="match status" value="1"/>
</dbReference>
<name>A0A1I4Y116_9FLAO</name>
<dbReference type="SMART" id="SM01002">
    <property type="entry name" value="AlaDh_PNT_C"/>
    <property type="match status" value="1"/>
</dbReference>
<keyword evidence="4" id="KW-0520">NAD</keyword>
<proteinExistence type="inferred from homology"/>
<dbReference type="GO" id="GO:0042853">
    <property type="term" value="P:L-alanine catabolic process"/>
    <property type="evidence" value="ECO:0007669"/>
    <property type="project" value="InterPro"/>
</dbReference>
<dbReference type="SMART" id="SM01003">
    <property type="entry name" value="AlaDh_PNT_N"/>
    <property type="match status" value="1"/>
</dbReference>
<evidence type="ECO:0000259" key="6">
    <source>
        <dbReference type="SMART" id="SM01003"/>
    </source>
</evidence>
<evidence type="ECO:0000256" key="2">
    <source>
        <dbReference type="ARBA" id="ARBA00012897"/>
    </source>
</evidence>
<comment type="similarity">
    <text evidence="1">Belongs to the AlaDH/PNT family.</text>
</comment>
<dbReference type="Gene3D" id="3.40.50.720">
    <property type="entry name" value="NAD(P)-binding Rossmann-like Domain"/>
    <property type="match status" value="2"/>
</dbReference>
<evidence type="ECO:0000313" key="8">
    <source>
        <dbReference type="Proteomes" id="UP000199149"/>
    </source>
</evidence>
<dbReference type="EMBL" id="FOUZ01000010">
    <property type="protein sequence ID" value="SFN31190.1"/>
    <property type="molecule type" value="Genomic_DNA"/>
</dbReference>
<evidence type="ECO:0000256" key="4">
    <source>
        <dbReference type="ARBA" id="ARBA00023027"/>
    </source>
</evidence>
<dbReference type="EC" id="1.4.1.1" evidence="2"/>
<feature type="domain" description="Alanine dehydrogenase/pyridine nucleotide transhydrogenase NAD(H)-binding" evidence="5">
    <location>
        <begin position="179"/>
        <end position="326"/>
    </location>
</feature>
<dbReference type="InterPro" id="IPR036291">
    <property type="entry name" value="NAD(P)-bd_dom_sf"/>
</dbReference>
<dbReference type="SUPFAM" id="SSF52283">
    <property type="entry name" value="Formate/glycerate dehydrogenase catalytic domain-like"/>
    <property type="match status" value="1"/>
</dbReference>
<reference evidence="8" key="1">
    <citation type="submission" date="2016-10" db="EMBL/GenBank/DDBJ databases">
        <authorList>
            <person name="Varghese N."/>
            <person name="Submissions S."/>
        </authorList>
    </citation>
    <scope>NUCLEOTIDE SEQUENCE [LARGE SCALE GENOMIC DNA]</scope>
    <source>
        <strain evidence="8">XJ109</strain>
    </source>
</reference>
<keyword evidence="8" id="KW-1185">Reference proteome</keyword>
<dbReference type="InterPro" id="IPR007886">
    <property type="entry name" value="AlaDH/PNT_N"/>
</dbReference>
<gene>
    <name evidence="7" type="ORF">SAMN05421738_11038</name>
</gene>
<protein>
    <recommendedName>
        <fullName evidence="2">alanine dehydrogenase</fullName>
        <ecNumber evidence="2">1.4.1.1</ecNumber>
    </recommendedName>
</protein>
<dbReference type="GO" id="GO:0005886">
    <property type="term" value="C:plasma membrane"/>
    <property type="evidence" value="ECO:0007669"/>
    <property type="project" value="TreeGrafter"/>
</dbReference>
<dbReference type="SUPFAM" id="SSF51735">
    <property type="entry name" value="NAD(P)-binding Rossmann-fold domains"/>
    <property type="match status" value="1"/>
</dbReference>
<dbReference type="InterPro" id="IPR008143">
    <property type="entry name" value="Ala_DH/PNT_CS2"/>
</dbReference>
<dbReference type="InterPro" id="IPR007698">
    <property type="entry name" value="AlaDH/PNT_NAD(H)-bd"/>
</dbReference>
<evidence type="ECO:0000259" key="5">
    <source>
        <dbReference type="SMART" id="SM01002"/>
    </source>
</evidence>
<feature type="domain" description="Alanine dehydrogenase/pyridine nucleotide transhydrogenase N-terminal" evidence="6">
    <location>
        <begin position="34"/>
        <end position="167"/>
    </location>
</feature>
<dbReference type="AlphaFoldDB" id="A0A1I4Y116"/>
<evidence type="ECO:0000256" key="1">
    <source>
        <dbReference type="ARBA" id="ARBA00005689"/>
    </source>
</evidence>
<dbReference type="PANTHER" id="PTHR42795:SF1">
    <property type="entry name" value="ALANINE DEHYDROGENASE"/>
    <property type="match status" value="1"/>
</dbReference>
<dbReference type="PANTHER" id="PTHR42795">
    <property type="entry name" value="ALANINE DEHYDROGENASE"/>
    <property type="match status" value="1"/>
</dbReference>
<dbReference type="Pfam" id="PF05222">
    <property type="entry name" value="AlaDh_PNT_N"/>
    <property type="match status" value="1"/>
</dbReference>
<organism evidence="7 8">
    <name type="scientific">Algoriella xinjiangensis</name>
    <dbReference type="NCBI Taxonomy" id="684065"/>
    <lineage>
        <taxon>Bacteria</taxon>
        <taxon>Pseudomonadati</taxon>
        <taxon>Bacteroidota</taxon>
        <taxon>Flavobacteriia</taxon>
        <taxon>Flavobacteriales</taxon>
        <taxon>Weeksellaceae</taxon>
        <taxon>Algoriella</taxon>
    </lineage>
</organism>
<evidence type="ECO:0000313" key="7">
    <source>
        <dbReference type="EMBL" id="SFN31190.1"/>
    </source>
</evidence>
<dbReference type="STRING" id="684065.SAMN05421738_11038"/>
<dbReference type="OrthoDB" id="9804592at2"/>
<dbReference type="RefSeq" id="WP_092908611.1">
    <property type="nucleotide sequence ID" value="NZ_FOUZ01000010.1"/>
</dbReference>
<accession>A0A1I4Y116</accession>
<evidence type="ECO:0000256" key="3">
    <source>
        <dbReference type="ARBA" id="ARBA00023002"/>
    </source>
</evidence>
<dbReference type="Proteomes" id="UP000199149">
    <property type="component" value="Unassembled WGS sequence"/>
</dbReference>
<dbReference type="InterPro" id="IPR008141">
    <property type="entry name" value="Ala_DH"/>
</dbReference>
<sequence>MDGKNIFTPFSQEDLIPQPERLEIPHKKARFDIGIPKETNNQEKRICLSPDAVEILVNNGHLVTIETGAGEGANYSDKEYSEAGAQIAYNTQSVFEKPVILKVGPLTLDEIDWIKPNTLIISSVPTNTLKREYFQKLTQKRVDAVGFEFIKDEQNHLPVVRLLSEIAGTTAILVASELMSSAHGGNGILMGGVTGVRPTEVVILGAGTVAENATRTALGLGASVRVFDNSLSRLRRLQQNIGQRVSTSTIDPKELGKALRRCDLAIGALRGETRTPCVVTEDMVLNMKQGAVIIDVSIDQGGCFETSELTTHDHPIIIKNDIIHYAVSNITSRVARTSTKALSNYFLSYLLQISEESGFANVVQTDKTVRNGVYLYKGRIVKKNLGDWFDLPFHDINLLII</sequence>
<dbReference type="CDD" id="cd05305">
    <property type="entry name" value="L-AlaDH"/>
    <property type="match status" value="1"/>
</dbReference>
<dbReference type="Pfam" id="PF01262">
    <property type="entry name" value="AlaDh_PNT_C"/>
    <property type="match status" value="1"/>
</dbReference>